<dbReference type="PANTHER" id="PTHR24214">
    <property type="entry name" value="PDZ AND LIM DOMAIN PROTEIN ZASP"/>
    <property type="match status" value="1"/>
</dbReference>
<dbReference type="PANTHER" id="PTHR24214:SF38">
    <property type="entry name" value="PDZ AND LIM DOMAIN PROTEIN ZASP-RELATED"/>
    <property type="match status" value="1"/>
</dbReference>
<dbReference type="Pfam" id="PF17820">
    <property type="entry name" value="PDZ_6"/>
    <property type="match status" value="1"/>
</dbReference>
<dbReference type="GO" id="GO:0030018">
    <property type="term" value="C:Z disc"/>
    <property type="evidence" value="ECO:0007669"/>
    <property type="project" value="TreeGrafter"/>
</dbReference>
<dbReference type="OrthoDB" id="5911912at2759"/>
<protein>
    <submittedName>
        <fullName evidence="10">PDZ and LIM domain protein Zasp isoform X7</fullName>
    </submittedName>
</protein>
<dbReference type="FunFam" id="2.10.110.10:FF:000073">
    <property type="entry name" value="Uncharacterized protein, isoform Z"/>
    <property type="match status" value="1"/>
</dbReference>
<accession>A0A6G0YVR7</accession>
<dbReference type="SMART" id="SM00228">
    <property type="entry name" value="PDZ"/>
    <property type="match status" value="1"/>
</dbReference>
<feature type="region of interest" description="Disordered" evidence="7">
    <location>
        <begin position="1616"/>
        <end position="1650"/>
    </location>
</feature>
<dbReference type="InterPro" id="IPR006643">
    <property type="entry name" value="Zasp-like_motif"/>
</dbReference>
<dbReference type="InterPro" id="IPR050604">
    <property type="entry name" value="PDZ-LIM_domain"/>
</dbReference>
<dbReference type="Proteomes" id="UP000478052">
    <property type="component" value="Unassembled WGS sequence"/>
</dbReference>
<dbReference type="Pfam" id="PF00412">
    <property type="entry name" value="LIM"/>
    <property type="match status" value="4"/>
</dbReference>
<dbReference type="InterPro" id="IPR031847">
    <property type="entry name" value="PDLI1-4/Zasp-like_mid"/>
</dbReference>
<dbReference type="PROSITE" id="PS00478">
    <property type="entry name" value="LIM_DOMAIN_1"/>
    <property type="match status" value="2"/>
</dbReference>
<dbReference type="Gene3D" id="2.10.110.10">
    <property type="entry name" value="Cysteine Rich Protein"/>
    <property type="match status" value="4"/>
</dbReference>
<feature type="region of interest" description="Disordered" evidence="7">
    <location>
        <begin position="57"/>
        <end position="78"/>
    </location>
</feature>
<comment type="caution">
    <text evidence="10">The sequence shown here is derived from an EMBL/GenBank/DDBJ whole genome shotgun (WGS) entry which is preliminary data.</text>
</comment>
<dbReference type="InterPro" id="IPR036034">
    <property type="entry name" value="PDZ_sf"/>
</dbReference>
<feature type="compositionally biased region" description="Basic and acidic residues" evidence="7">
    <location>
        <begin position="615"/>
        <end position="632"/>
    </location>
</feature>
<dbReference type="GO" id="GO:0001725">
    <property type="term" value="C:stress fiber"/>
    <property type="evidence" value="ECO:0007669"/>
    <property type="project" value="TreeGrafter"/>
</dbReference>
<dbReference type="SUPFAM" id="SSF57716">
    <property type="entry name" value="Glucocorticoid receptor-like (DNA-binding domain)"/>
    <property type="match status" value="4"/>
</dbReference>
<dbReference type="PROSITE" id="PS50023">
    <property type="entry name" value="LIM_DOMAIN_2"/>
    <property type="match status" value="3"/>
</dbReference>
<keyword evidence="5 6" id="KW-0440">LIM domain</keyword>
<feature type="region of interest" description="Disordered" evidence="7">
    <location>
        <begin position="92"/>
        <end position="121"/>
    </location>
</feature>
<feature type="domain" description="PDZ" evidence="9">
    <location>
        <begin position="1"/>
        <end position="55"/>
    </location>
</feature>
<evidence type="ECO:0000256" key="1">
    <source>
        <dbReference type="ARBA" id="ARBA00004496"/>
    </source>
</evidence>
<dbReference type="GO" id="GO:0051371">
    <property type="term" value="F:muscle alpha-actinin binding"/>
    <property type="evidence" value="ECO:0007669"/>
    <property type="project" value="TreeGrafter"/>
</dbReference>
<dbReference type="GO" id="GO:0003779">
    <property type="term" value="F:actin binding"/>
    <property type="evidence" value="ECO:0007669"/>
    <property type="project" value="TreeGrafter"/>
</dbReference>
<dbReference type="Gene3D" id="2.30.42.10">
    <property type="match status" value="1"/>
</dbReference>
<evidence type="ECO:0000256" key="2">
    <source>
        <dbReference type="ARBA" id="ARBA00022490"/>
    </source>
</evidence>
<evidence type="ECO:0000256" key="6">
    <source>
        <dbReference type="PROSITE-ProRule" id="PRU00125"/>
    </source>
</evidence>
<evidence type="ECO:0000256" key="3">
    <source>
        <dbReference type="ARBA" id="ARBA00022723"/>
    </source>
</evidence>
<keyword evidence="2" id="KW-0963">Cytoplasm</keyword>
<organism evidence="10 11">
    <name type="scientific">Aphis craccivora</name>
    <name type="common">Cowpea aphid</name>
    <dbReference type="NCBI Taxonomy" id="307492"/>
    <lineage>
        <taxon>Eukaryota</taxon>
        <taxon>Metazoa</taxon>
        <taxon>Ecdysozoa</taxon>
        <taxon>Arthropoda</taxon>
        <taxon>Hexapoda</taxon>
        <taxon>Insecta</taxon>
        <taxon>Pterygota</taxon>
        <taxon>Neoptera</taxon>
        <taxon>Paraneoptera</taxon>
        <taxon>Hemiptera</taxon>
        <taxon>Sternorrhyncha</taxon>
        <taxon>Aphidomorpha</taxon>
        <taxon>Aphidoidea</taxon>
        <taxon>Aphididae</taxon>
        <taxon>Aphidini</taxon>
        <taxon>Aphis</taxon>
        <taxon>Aphis</taxon>
    </lineage>
</organism>
<dbReference type="InterPro" id="IPR001781">
    <property type="entry name" value="Znf_LIM"/>
</dbReference>
<evidence type="ECO:0000313" key="11">
    <source>
        <dbReference type="Proteomes" id="UP000478052"/>
    </source>
</evidence>
<dbReference type="InterPro" id="IPR001478">
    <property type="entry name" value="PDZ"/>
</dbReference>
<dbReference type="SUPFAM" id="SSF50156">
    <property type="entry name" value="PDZ domain-like"/>
    <property type="match status" value="1"/>
</dbReference>
<dbReference type="GO" id="GO:0061061">
    <property type="term" value="P:muscle structure development"/>
    <property type="evidence" value="ECO:0007669"/>
    <property type="project" value="TreeGrafter"/>
</dbReference>
<evidence type="ECO:0000256" key="4">
    <source>
        <dbReference type="ARBA" id="ARBA00022833"/>
    </source>
</evidence>
<keyword evidence="4 6" id="KW-0862">Zinc</keyword>
<feature type="region of interest" description="Disordered" evidence="7">
    <location>
        <begin position="1459"/>
        <end position="1479"/>
    </location>
</feature>
<feature type="region of interest" description="Disordered" evidence="7">
    <location>
        <begin position="1515"/>
        <end position="1577"/>
    </location>
</feature>
<dbReference type="FunFam" id="2.10.110.10:FF:000069">
    <property type="entry name" value="Uncharacterized protein, isoform Z"/>
    <property type="match status" value="1"/>
</dbReference>
<dbReference type="GO" id="GO:0005912">
    <property type="term" value="C:adherens junction"/>
    <property type="evidence" value="ECO:0007669"/>
    <property type="project" value="TreeGrafter"/>
</dbReference>
<comment type="subcellular location">
    <subcellularLocation>
        <location evidence="1">Cytoplasm</location>
    </subcellularLocation>
</comment>
<evidence type="ECO:0000259" key="8">
    <source>
        <dbReference type="PROSITE" id="PS50023"/>
    </source>
</evidence>
<evidence type="ECO:0000256" key="5">
    <source>
        <dbReference type="ARBA" id="ARBA00023038"/>
    </source>
</evidence>
<feature type="domain" description="LIM zinc-binding" evidence="8">
    <location>
        <begin position="1721"/>
        <end position="1780"/>
    </location>
</feature>
<proteinExistence type="predicted"/>
<dbReference type="PROSITE" id="PS50106">
    <property type="entry name" value="PDZ"/>
    <property type="match status" value="1"/>
</dbReference>
<dbReference type="CDD" id="cd09455">
    <property type="entry name" value="LIM1_Enigma_like_1"/>
    <property type="match status" value="1"/>
</dbReference>
<feature type="region of interest" description="Disordered" evidence="7">
    <location>
        <begin position="937"/>
        <end position="962"/>
    </location>
</feature>
<feature type="compositionally biased region" description="Polar residues" evidence="7">
    <location>
        <begin position="425"/>
        <end position="437"/>
    </location>
</feature>
<sequence length="1839" mass="203234">MQVNFGSLAEKAGLQVGDALVRVNNQDVYDVKHKDAQDVILGAGNAFEVTIQRGGTSTWKPSVTPVGPSPVPSRLSQSPQILTKTSLAKVGPQSPAFGSSHNAVSRPYSGTSSPKINSSGYNNDSGTVKAIVNKQYNTPVGIYSEENIAETLTAQAEVLAGGVLGVNFKKNEKNYEANKSEVFKMVQEADKEPRDLETGKISIQFIRIAADKYKYKKKMPFSYSFLYNVQNVIHTEVHQNVVVDTMNKNATRHVSAPEPKAPQSAPNQNICADYLQSKFAYFSASSHAIGGRATSPRPITPIAANMHMPEQRDPYLGSPLKDVDKFEDNAKRIECSDCRNDIIGVFVRIKDKSLHVECFKCATCGSSLKNVGYFNINNKLYCDIHAKMVARQNPPTPNLEPVTLAPGSNPPLGSFNIIPNKSKDAQSVQSPQPSTLSPIPFHAPKAPSHVNAPKQQTPSKVFSNAKPYEAPKQTPTAPIFTGGYNQVQTGFNSQLKKSISSDIKTFNSKPRPFSIEINQFLFSLVFCLNLLTSDEPKYKTNSLPRLPFLKPKLLIGSAFCPVVSKTVQYDSGKRASICSQEVCRTMTELKHSLNDSIADQLLIESTKKGRPHSPIPDDKGQDFTSSEEPHDVRSLLPQNDKIRAISPNQLITFPPEIPSEYRTYSKPHTPEPGNKTFVRNEPILTNAFKTKSQSENVLSQYTDEYSEHAELNCLPKFHGLKGPISMAMEIAPDRPFTPIALTEPIIKPAPWVSLPVENENRPESPLVVALKTAPERSYSPLPTFIYASELLPTPIAHPANEVNKTKSNVQNQNINFESTNIKNSTRPIGNNPVRYMHGYNNKISEVLLQKNKELPQQIQSVNLQKEPTTSLKSQISFDKLSISGPYEPIKSKSNYNETFITQVPNFEEHKKNQLESKFTSSNQNMLLNQSQYQKNITKSSQTSVSDNLSTSNRSMGPGIKNKVSTFTPNTLISDTSFLNQSSNNYYKIVPNINNKSTSTVENSYKFKSNHPKSKNSVNSQPRLPFLKPKSSTGSAFCPVVSKPLTTDSSMCPTLCAKDVCRTLSQCKQSLNASIATQMLIESSKEERSQSPIQKYDDLETSTAEVPHEIRSLLPPNNNVRSISPTHLVIFPPEIPQGYRIYSRSKTSTPQPKHEINVETESQCSINLNDHQVESTISRSTVECLEVVESHYVQNVESNHNQNVESNYNQNVESNHNQNVDDYDGSKSKIFDIVQDQSISHITITEPNIKSKQPMIETEENRSESPMLAALKTAPERSYSPLPTFVDASEFITNPIESSTLEEKPMTMSEALAIAPDRSYKLTESKTPSRQVGNNPVRYMHGYNKKTPAVPLLMTRSLIYSPASAIDSEEEQIASLGLKSFPPVSDELKLSTAAGDFDRDETNFEYVEELVFDPPKLEVPKEIINEEINEIAEPSKSLPRHPFTASGLHEPFDIPRYQQSIPENPHRVTPSEKSSTKIIGPGIEEKVSKFIPKASIKNASFLKQETHVHSKVAPALGYEPSSLDGGSYKSKNADSNVSKSSNSEPVSSNSTSVAATPKSTSTPKSFKESIPLTPQVSMNNDTLAEPVTPMPKSSLPAALLSKKLTCLTKKQQPKCVPTPIPIPDIGGQPTGRAGASAGLTAPRRGRGVLNPQNLTPGARVPLCGQCNLYIRGPFITALGKIWCPEHFVCTNEKCKRPLQDIGFVEEDNGLYCEYCFEQYLAPVCSKCSKKIKGDCLNAIGKQFHPECFNCTYCGKLFGNSPFFLEDSLPYCENDWNELFTTKCIACGFPIEAGDRWVEALNSNYHSPCFNCSKCKVNLEGQSFYAKGGRPYCKSHAHTKA</sequence>
<feature type="domain" description="LIM zinc-binding" evidence="8">
    <location>
        <begin position="1781"/>
        <end position="1839"/>
    </location>
</feature>
<evidence type="ECO:0000259" key="9">
    <source>
        <dbReference type="PROSITE" id="PS50106"/>
    </source>
</evidence>
<dbReference type="CDD" id="cd09461">
    <property type="entry name" value="LIM3_Enigma_like_1"/>
    <property type="match status" value="1"/>
</dbReference>
<keyword evidence="11" id="KW-1185">Reference proteome</keyword>
<reference evidence="10 11" key="1">
    <citation type="submission" date="2019-08" db="EMBL/GenBank/DDBJ databases">
        <title>Whole genome of Aphis craccivora.</title>
        <authorList>
            <person name="Voronova N.V."/>
            <person name="Shulinski R.S."/>
            <person name="Bandarenka Y.V."/>
            <person name="Zhorov D.G."/>
            <person name="Warner D."/>
        </authorList>
    </citation>
    <scope>NUCLEOTIDE SEQUENCE [LARGE SCALE GENOMIC DNA]</scope>
    <source>
        <strain evidence="10">180601</strain>
        <tissue evidence="10">Whole Body</tissue>
    </source>
</reference>
<evidence type="ECO:0000256" key="7">
    <source>
        <dbReference type="SAM" id="MobiDB-lite"/>
    </source>
</evidence>
<dbReference type="GO" id="GO:0046872">
    <property type="term" value="F:metal ion binding"/>
    <property type="evidence" value="ECO:0007669"/>
    <property type="project" value="UniProtKB-KW"/>
</dbReference>
<dbReference type="FunFam" id="2.10.110.10:FF:000067">
    <property type="entry name" value="Uncharacterized protein, isoform Z"/>
    <property type="match status" value="1"/>
</dbReference>
<feature type="compositionally biased region" description="Low complexity" evidence="7">
    <location>
        <begin position="1528"/>
        <end position="1552"/>
    </location>
</feature>
<dbReference type="GO" id="GO:0031941">
    <property type="term" value="C:filamentous actin"/>
    <property type="evidence" value="ECO:0007669"/>
    <property type="project" value="TreeGrafter"/>
</dbReference>
<name>A0A6G0YVR7_APHCR</name>
<dbReference type="CDD" id="cd08368">
    <property type="entry name" value="LIM"/>
    <property type="match status" value="1"/>
</dbReference>
<dbReference type="SMART" id="SM00132">
    <property type="entry name" value="LIM"/>
    <property type="match status" value="4"/>
</dbReference>
<feature type="region of interest" description="Disordered" evidence="7">
    <location>
        <begin position="606"/>
        <end position="632"/>
    </location>
</feature>
<dbReference type="CDD" id="cd09360">
    <property type="entry name" value="LIM_ALP_like"/>
    <property type="match status" value="1"/>
</dbReference>
<dbReference type="FunFam" id="2.10.110.10:FF:000060">
    <property type="entry name" value="Uncharacterized protein, isoform Z"/>
    <property type="match status" value="1"/>
</dbReference>
<feature type="region of interest" description="Disordered" evidence="7">
    <location>
        <begin position="404"/>
        <end position="460"/>
    </location>
</feature>
<feature type="compositionally biased region" description="Polar residues" evidence="7">
    <location>
        <begin position="96"/>
        <end position="121"/>
    </location>
</feature>
<feature type="domain" description="LIM zinc-binding" evidence="8">
    <location>
        <begin position="333"/>
        <end position="392"/>
    </location>
</feature>
<keyword evidence="3 6" id="KW-0479">Metal-binding</keyword>
<dbReference type="InterPro" id="IPR041489">
    <property type="entry name" value="PDZ_6"/>
</dbReference>
<dbReference type="SMART" id="SM00735">
    <property type="entry name" value="ZM"/>
    <property type="match status" value="1"/>
</dbReference>
<dbReference type="Pfam" id="PF15936">
    <property type="entry name" value="DUF4749"/>
    <property type="match status" value="1"/>
</dbReference>
<gene>
    <name evidence="10" type="ORF">FWK35_00016956</name>
</gene>
<evidence type="ECO:0000313" key="10">
    <source>
        <dbReference type="EMBL" id="KAF0761787.1"/>
    </source>
</evidence>
<dbReference type="GO" id="GO:0030036">
    <property type="term" value="P:actin cytoskeleton organization"/>
    <property type="evidence" value="ECO:0007669"/>
    <property type="project" value="TreeGrafter"/>
</dbReference>
<feature type="compositionally biased region" description="Polar residues" evidence="7">
    <location>
        <begin position="937"/>
        <end position="954"/>
    </location>
</feature>
<feature type="region of interest" description="Disordered" evidence="7">
    <location>
        <begin position="1006"/>
        <end position="1025"/>
    </location>
</feature>
<dbReference type="EMBL" id="VUJU01002300">
    <property type="protein sequence ID" value="KAF0761787.1"/>
    <property type="molecule type" value="Genomic_DNA"/>
</dbReference>